<dbReference type="SMART" id="SM00862">
    <property type="entry name" value="Trans_reg_C"/>
    <property type="match status" value="1"/>
</dbReference>
<dbReference type="InterPro" id="IPR016032">
    <property type="entry name" value="Sig_transdc_resp-reg_C-effctor"/>
</dbReference>
<dbReference type="SUPFAM" id="SSF46894">
    <property type="entry name" value="C-terminal effector domain of the bipartite response regulators"/>
    <property type="match status" value="1"/>
</dbReference>
<evidence type="ECO:0000259" key="3">
    <source>
        <dbReference type="PROSITE" id="PS51755"/>
    </source>
</evidence>
<reference evidence="5" key="1">
    <citation type="journal article" date="2019" name="Int. J. Syst. Evol. Microbiol.">
        <title>The Global Catalogue of Microorganisms (GCM) 10K type strain sequencing project: providing services to taxonomists for standard genome sequencing and annotation.</title>
        <authorList>
            <consortium name="The Broad Institute Genomics Platform"/>
            <consortium name="The Broad Institute Genome Sequencing Center for Infectious Disease"/>
            <person name="Wu L."/>
            <person name="Ma J."/>
        </authorList>
    </citation>
    <scope>NUCLEOTIDE SEQUENCE [LARGE SCALE GENOMIC DNA]</scope>
    <source>
        <strain evidence="5">JCM 3380</strain>
    </source>
</reference>
<protein>
    <recommendedName>
        <fullName evidence="3">OmpR/PhoB-type domain-containing protein</fullName>
    </recommendedName>
</protein>
<keyword evidence="1 2" id="KW-0238">DNA-binding</keyword>
<dbReference type="Pfam" id="PF00486">
    <property type="entry name" value="Trans_reg_C"/>
    <property type="match status" value="1"/>
</dbReference>
<evidence type="ECO:0000313" key="5">
    <source>
        <dbReference type="Proteomes" id="UP001500416"/>
    </source>
</evidence>
<evidence type="ECO:0000313" key="4">
    <source>
        <dbReference type="EMBL" id="GAA0247606.1"/>
    </source>
</evidence>
<feature type="domain" description="OmpR/PhoB-type" evidence="3">
    <location>
        <begin position="66"/>
        <end position="164"/>
    </location>
</feature>
<sequence length="169" mass="19268">MFSDIGAEVKFIRWPADAELRRQYSGKGIPRLLVVEGGAQPPMCSDPHEDWVRAPISRRDLEARVASLRQRARDRTPVLDPTGTLRFGRASVTVSTTQIELMELFLARFGEVVYRAELEQRLARRLPRPTRNSLDLHIMRLRRRLEPVNLSLRTAWGRGYLLEPGPAAG</sequence>
<dbReference type="Gene3D" id="1.10.10.10">
    <property type="entry name" value="Winged helix-like DNA-binding domain superfamily/Winged helix DNA-binding domain"/>
    <property type="match status" value="1"/>
</dbReference>
<dbReference type="InterPro" id="IPR036388">
    <property type="entry name" value="WH-like_DNA-bd_sf"/>
</dbReference>
<name>A0ABP3E2E7_9PSEU</name>
<evidence type="ECO:0000256" key="1">
    <source>
        <dbReference type="ARBA" id="ARBA00023125"/>
    </source>
</evidence>
<accession>A0ABP3E2E7</accession>
<dbReference type="Proteomes" id="UP001500416">
    <property type="component" value="Unassembled WGS sequence"/>
</dbReference>
<gene>
    <name evidence="4" type="ORF">GCM10010492_54140</name>
</gene>
<dbReference type="CDD" id="cd00383">
    <property type="entry name" value="trans_reg_C"/>
    <property type="match status" value="1"/>
</dbReference>
<proteinExistence type="predicted"/>
<dbReference type="EMBL" id="BAAABU010000015">
    <property type="protein sequence ID" value="GAA0247606.1"/>
    <property type="molecule type" value="Genomic_DNA"/>
</dbReference>
<feature type="DNA-binding region" description="OmpR/PhoB-type" evidence="2">
    <location>
        <begin position="66"/>
        <end position="164"/>
    </location>
</feature>
<evidence type="ECO:0000256" key="2">
    <source>
        <dbReference type="PROSITE-ProRule" id="PRU01091"/>
    </source>
</evidence>
<dbReference type="InterPro" id="IPR001867">
    <property type="entry name" value="OmpR/PhoB-type_DNA-bd"/>
</dbReference>
<organism evidence="4 5">
    <name type="scientific">Saccharothrix mutabilis subsp. mutabilis</name>
    <dbReference type="NCBI Taxonomy" id="66855"/>
    <lineage>
        <taxon>Bacteria</taxon>
        <taxon>Bacillati</taxon>
        <taxon>Actinomycetota</taxon>
        <taxon>Actinomycetes</taxon>
        <taxon>Pseudonocardiales</taxon>
        <taxon>Pseudonocardiaceae</taxon>
        <taxon>Saccharothrix</taxon>
    </lineage>
</organism>
<comment type="caution">
    <text evidence="4">The sequence shown here is derived from an EMBL/GenBank/DDBJ whole genome shotgun (WGS) entry which is preliminary data.</text>
</comment>
<dbReference type="PROSITE" id="PS51755">
    <property type="entry name" value="OMPR_PHOB"/>
    <property type="match status" value="1"/>
</dbReference>
<keyword evidence="5" id="KW-1185">Reference proteome</keyword>